<name>A0AAD7F880_MYCRO</name>
<dbReference type="SUPFAM" id="SSF50729">
    <property type="entry name" value="PH domain-like"/>
    <property type="match status" value="1"/>
</dbReference>
<dbReference type="Gene3D" id="2.30.29.30">
    <property type="entry name" value="Pleckstrin-homology domain (PH domain)/Phosphotyrosine-binding domain (PTB)"/>
    <property type="match status" value="1"/>
</dbReference>
<dbReference type="PROSITE" id="PS50195">
    <property type="entry name" value="PX"/>
    <property type="match status" value="1"/>
</dbReference>
<organism evidence="4 5">
    <name type="scientific">Mycena rosella</name>
    <name type="common">Pink bonnet</name>
    <name type="synonym">Agaricus rosellus</name>
    <dbReference type="NCBI Taxonomy" id="1033263"/>
    <lineage>
        <taxon>Eukaryota</taxon>
        <taxon>Fungi</taxon>
        <taxon>Dikarya</taxon>
        <taxon>Basidiomycota</taxon>
        <taxon>Agaricomycotina</taxon>
        <taxon>Agaricomycetes</taxon>
        <taxon>Agaricomycetidae</taxon>
        <taxon>Agaricales</taxon>
        <taxon>Marasmiineae</taxon>
        <taxon>Mycenaceae</taxon>
        <taxon>Mycena</taxon>
    </lineage>
</organism>
<reference evidence="4" key="1">
    <citation type="submission" date="2023-03" db="EMBL/GenBank/DDBJ databases">
        <title>Massive genome expansion in bonnet fungi (Mycena s.s.) driven by repeated elements and novel gene families across ecological guilds.</title>
        <authorList>
            <consortium name="Lawrence Berkeley National Laboratory"/>
            <person name="Harder C.B."/>
            <person name="Miyauchi S."/>
            <person name="Viragh M."/>
            <person name="Kuo A."/>
            <person name="Thoen E."/>
            <person name="Andreopoulos B."/>
            <person name="Lu D."/>
            <person name="Skrede I."/>
            <person name="Drula E."/>
            <person name="Henrissat B."/>
            <person name="Morin E."/>
            <person name="Kohler A."/>
            <person name="Barry K."/>
            <person name="LaButti K."/>
            <person name="Morin E."/>
            <person name="Salamov A."/>
            <person name="Lipzen A."/>
            <person name="Mereny Z."/>
            <person name="Hegedus B."/>
            <person name="Baldrian P."/>
            <person name="Stursova M."/>
            <person name="Weitz H."/>
            <person name="Taylor A."/>
            <person name="Grigoriev I.V."/>
            <person name="Nagy L.G."/>
            <person name="Martin F."/>
            <person name="Kauserud H."/>
        </authorList>
    </citation>
    <scope>NUCLEOTIDE SEQUENCE</scope>
    <source>
        <strain evidence="4">CBHHK067</strain>
    </source>
</reference>
<dbReference type="PROSITE" id="PS50003">
    <property type="entry name" value="PH_DOMAIN"/>
    <property type="match status" value="1"/>
</dbReference>
<evidence type="ECO:0000313" key="4">
    <source>
        <dbReference type="EMBL" id="KAJ7602259.1"/>
    </source>
</evidence>
<evidence type="ECO:0000259" key="2">
    <source>
        <dbReference type="PROSITE" id="PS50003"/>
    </source>
</evidence>
<feature type="non-terminal residue" evidence="4">
    <location>
        <position position="282"/>
    </location>
</feature>
<evidence type="ECO:0000259" key="3">
    <source>
        <dbReference type="PROSITE" id="PS50195"/>
    </source>
</evidence>
<dbReference type="SUPFAM" id="SSF64268">
    <property type="entry name" value="PX domain"/>
    <property type="match status" value="1"/>
</dbReference>
<feature type="domain" description="PX" evidence="3">
    <location>
        <begin position="124"/>
        <end position="240"/>
    </location>
</feature>
<keyword evidence="5" id="KW-1185">Reference proteome</keyword>
<dbReference type="AlphaFoldDB" id="A0AAD7F880"/>
<accession>A0AAD7F880</accession>
<feature type="region of interest" description="Disordered" evidence="1">
    <location>
        <begin position="69"/>
        <end position="98"/>
    </location>
</feature>
<protein>
    <recommendedName>
        <fullName evidence="6">PX domain-containing protein</fullName>
    </recommendedName>
</protein>
<dbReference type="InterPro" id="IPR036871">
    <property type="entry name" value="PX_dom_sf"/>
</dbReference>
<feature type="domain" description="PH" evidence="2">
    <location>
        <begin position="248"/>
        <end position="282"/>
    </location>
</feature>
<dbReference type="EMBL" id="JARKIE010001415">
    <property type="protein sequence ID" value="KAJ7602259.1"/>
    <property type="molecule type" value="Genomic_DNA"/>
</dbReference>
<feature type="compositionally biased region" description="Acidic residues" evidence="1">
    <location>
        <begin position="78"/>
        <end position="90"/>
    </location>
</feature>
<comment type="caution">
    <text evidence="4">The sequence shown here is derived from an EMBL/GenBank/DDBJ whole genome shotgun (WGS) entry which is preliminary data.</text>
</comment>
<gene>
    <name evidence="4" type="ORF">B0H17DRAFT_1189965</name>
</gene>
<dbReference type="Pfam" id="PF00787">
    <property type="entry name" value="PX"/>
    <property type="match status" value="1"/>
</dbReference>
<evidence type="ECO:0000256" key="1">
    <source>
        <dbReference type="SAM" id="MobiDB-lite"/>
    </source>
</evidence>
<dbReference type="InterPro" id="IPR001849">
    <property type="entry name" value="PH_domain"/>
</dbReference>
<dbReference type="Gene3D" id="3.30.1520.10">
    <property type="entry name" value="Phox-like domain"/>
    <property type="match status" value="1"/>
</dbReference>
<sequence length="282" mass="31774">MQCEMISEQDLVCQFRQVVRLLRQLLVEDRLPDSWKRVFSAEFLNLIPLVYELVEVDIVVRDPGISDDEGISPREISDVNEGELEGEESGADSYAGGSGQGIPVASTVPVSFRALPLLPTDLPHTTVTVSHSFVRPNDRGKEVLSFVVSVDPGNNKEGWKVEKMYSDVLALDQRVRNSVGKGVGKKIVSLPEGKLWKDQAPAKVDQRKAILETYLQTLINLPVKNNDEVIAFFTFDIIREYEQPVVQVGHKESYLTKRGKNFGGWKTRFFVLQGPVLEYYDY</sequence>
<dbReference type="SMART" id="SM00312">
    <property type="entry name" value="PX"/>
    <property type="match status" value="1"/>
</dbReference>
<dbReference type="Proteomes" id="UP001221757">
    <property type="component" value="Unassembled WGS sequence"/>
</dbReference>
<proteinExistence type="predicted"/>
<dbReference type="GO" id="GO:0035091">
    <property type="term" value="F:phosphatidylinositol binding"/>
    <property type="evidence" value="ECO:0007669"/>
    <property type="project" value="InterPro"/>
</dbReference>
<dbReference type="InterPro" id="IPR011993">
    <property type="entry name" value="PH-like_dom_sf"/>
</dbReference>
<evidence type="ECO:0008006" key="6">
    <source>
        <dbReference type="Google" id="ProtNLM"/>
    </source>
</evidence>
<evidence type="ECO:0000313" key="5">
    <source>
        <dbReference type="Proteomes" id="UP001221757"/>
    </source>
</evidence>
<dbReference type="CDD" id="cd06093">
    <property type="entry name" value="PX_domain"/>
    <property type="match status" value="1"/>
</dbReference>
<dbReference type="InterPro" id="IPR001683">
    <property type="entry name" value="PX_dom"/>
</dbReference>